<proteinExistence type="predicted"/>
<organism evidence="1 2">
    <name type="scientific">Rhodovulum sulfidophilum</name>
    <name type="common">Rhodobacter sulfidophilus</name>
    <dbReference type="NCBI Taxonomy" id="35806"/>
    <lineage>
        <taxon>Bacteria</taxon>
        <taxon>Pseudomonadati</taxon>
        <taxon>Pseudomonadota</taxon>
        <taxon>Alphaproteobacteria</taxon>
        <taxon>Rhodobacterales</taxon>
        <taxon>Paracoccaceae</taxon>
        <taxon>Rhodovulum</taxon>
    </lineage>
</organism>
<gene>
    <name evidence="1" type="ORF">NHU_02519</name>
</gene>
<dbReference type="Proteomes" id="UP000064912">
    <property type="component" value="Chromosome"/>
</dbReference>
<evidence type="ECO:0000313" key="1">
    <source>
        <dbReference type="EMBL" id="BAQ69670.1"/>
    </source>
</evidence>
<sequence>MPGRVLALLLAVVLTAAGLTIWLASLLPASGVALLVPLALLAVLGLRLLQRRQ</sequence>
<dbReference type="RefSeq" id="WP_162105375.1">
    <property type="nucleotide sequence ID" value="NZ_JAAEAJ010000007.1"/>
</dbReference>
<accession>A0A0D6B4E8</accession>
<name>A0A0D6B4E8_RHOSU</name>
<dbReference type="AlphaFoldDB" id="A0A0D6B4E8"/>
<dbReference type="KEGG" id="rsu:NHU_02519"/>
<reference evidence="1 2" key="1">
    <citation type="submission" date="2015-02" db="EMBL/GenBank/DDBJ databases">
        <title>Genome sequene of Rhodovulum sulfidophilum DSM 2351.</title>
        <authorList>
            <person name="Nagao N."/>
        </authorList>
    </citation>
    <scope>NUCLEOTIDE SEQUENCE [LARGE SCALE GENOMIC DNA]</scope>
    <source>
        <strain evidence="1 2">DSM 2351</strain>
    </source>
</reference>
<dbReference type="PATRIC" id="fig|35806.4.peg.2599"/>
<evidence type="ECO:0000313" key="2">
    <source>
        <dbReference type="Proteomes" id="UP000064912"/>
    </source>
</evidence>
<protein>
    <submittedName>
        <fullName evidence="1">Uncharacterized protein</fullName>
    </submittedName>
</protein>
<dbReference type="EMBL" id="AP014800">
    <property type="protein sequence ID" value="BAQ69670.1"/>
    <property type="molecule type" value="Genomic_DNA"/>
</dbReference>